<dbReference type="OrthoDB" id="5987191at2759"/>
<dbReference type="CDD" id="cd13761">
    <property type="entry name" value="TGF_beta_BMP5_like"/>
    <property type="match status" value="1"/>
</dbReference>
<evidence type="ECO:0000259" key="7">
    <source>
        <dbReference type="PROSITE" id="PS51362"/>
    </source>
</evidence>
<comment type="caution">
    <text evidence="8">The sequence shown here is derived from an EMBL/GenBank/DDBJ whole genome shotgun (WGS) entry which is preliminary data.</text>
</comment>
<reference evidence="8 9" key="1">
    <citation type="submission" date="2020-04" db="EMBL/GenBank/DDBJ databases">
        <authorList>
            <person name="Laetsch R D."/>
            <person name="Stevens L."/>
            <person name="Kumar S."/>
            <person name="Blaxter L. M."/>
        </authorList>
    </citation>
    <scope>NUCLEOTIDE SEQUENCE [LARGE SCALE GENOMIC DNA]</scope>
</reference>
<evidence type="ECO:0000256" key="4">
    <source>
        <dbReference type="ARBA" id="ARBA00023030"/>
    </source>
</evidence>
<dbReference type="EMBL" id="CADEPM010000001">
    <property type="protein sequence ID" value="CAB3396557.1"/>
    <property type="molecule type" value="Genomic_DNA"/>
</dbReference>
<dbReference type="PANTHER" id="PTHR11848">
    <property type="entry name" value="TGF-BETA FAMILY"/>
    <property type="match status" value="1"/>
</dbReference>
<keyword evidence="9" id="KW-1185">Reference proteome</keyword>
<dbReference type="Pfam" id="PF00019">
    <property type="entry name" value="TGF_beta"/>
    <property type="match status" value="1"/>
</dbReference>
<comment type="subcellular location">
    <subcellularLocation>
        <location evidence="1">Secreted</location>
    </subcellularLocation>
</comment>
<proteinExistence type="inferred from homology"/>
<evidence type="ECO:0000256" key="5">
    <source>
        <dbReference type="ARBA" id="ARBA00023157"/>
    </source>
</evidence>
<keyword evidence="3" id="KW-0964">Secreted</keyword>
<dbReference type="GO" id="GO:0005615">
    <property type="term" value="C:extracellular space"/>
    <property type="evidence" value="ECO:0007669"/>
    <property type="project" value="TreeGrafter"/>
</dbReference>
<keyword evidence="5" id="KW-1015">Disulfide bond</keyword>
<dbReference type="Gene3D" id="2.10.90.10">
    <property type="entry name" value="Cystine-knot cytokines"/>
    <property type="match status" value="1"/>
</dbReference>
<dbReference type="InterPro" id="IPR029034">
    <property type="entry name" value="Cystine-knot_cytokine"/>
</dbReference>
<comment type="similarity">
    <text evidence="2 6">Belongs to the TGF-beta family.</text>
</comment>
<evidence type="ECO:0000313" key="8">
    <source>
        <dbReference type="EMBL" id="CAB3396557.1"/>
    </source>
</evidence>
<dbReference type="GO" id="GO:0008083">
    <property type="term" value="F:growth factor activity"/>
    <property type="evidence" value="ECO:0007669"/>
    <property type="project" value="UniProtKB-KW"/>
</dbReference>
<evidence type="ECO:0000256" key="3">
    <source>
        <dbReference type="ARBA" id="ARBA00022525"/>
    </source>
</evidence>
<evidence type="ECO:0000256" key="1">
    <source>
        <dbReference type="ARBA" id="ARBA00004613"/>
    </source>
</evidence>
<evidence type="ECO:0000256" key="6">
    <source>
        <dbReference type="RuleBase" id="RU000354"/>
    </source>
</evidence>
<dbReference type="FunFam" id="2.10.90.10:FF:000059">
    <property type="entry name" value="CRE-TIG-2 protein"/>
    <property type="match status" value="1"/>
</dbReference>
<organism evidence="8 9">
    <name type="scientific">Caenorhabditis bovis</name>
    <dbReference type="NCBI Taxonomy" id="2654633"/>
    <lineage>
        <taxon>Eukaryota</taxon>
        <taxon>Metazoa</taxon>
        <taxon>Ecdysozoa</taxon>
        <taxon>Nematoda</taxon>
        <taxon>Chromadorea</taxon>
        <taxon>Rhabditida</taxon>
        <taxon>Rhabditina</taxon>
        <taxon>Rhabditomorpha</taxon>
        <taxon>Rhabditoidea</taxon>
        <taxon>Rhabditidae</taxon>
        <taxon>Peloderinae</taxon>
        <taxon>Caenorhabditis</taxon>
    </lineage>
</organism>
<dbReference type="AlphaFoldDB" id="A0A8S1EA52"/>
<dbReference type="InterPro" id="IPR017948">
    <property type="entry name" value="TGFb_CS"/>
</dbReference>
<dbReference type="Proteomes" id="UP000494206">
    <property type="component" value="Unassembled WGS sequence"/>
</dbReference>
<gene>
    <name evidence="8" type="ORF">CBOVIS_LOCUS88</name>
</gene>
<sequence>MQKVLIIVLICEKVFSKGIYFVEERNGVTYTQPLTSTSKAEVGEQIKDIFDIDLDDGDHNFKLPDKNGLISRYMKNLYDELENLENNGQMNEESLTPWLSADEIISVMAIDISDRHPDGVYQIKFSRKSLPDSKSHSVLCAQLRVTVSGLISPVFFTIDDSRIADENILVAHENPIVVTDVTPIISNWIEDISSETFINLHASTSSPLKLEAFIVIAVKDEAGKLPKTRNRRAVAASPLSFPQPKRQSRKGESAYFEKPERNEICQKKGLYVDFDALGWKQWVIAPEGFSAFYCAGACSAPFHRALNATSHAIVQSLVHLVRPNATTEAKCAPSSLSSMKIMFIDQKKNLLIKRYRDMVVKECGCH</sequence>
<keyword evidence="4 6" id="KW-0339">Growth factor</keyword>
<dbReference type="InterPro" id="IPR001839">
    <property type="entry name" value="TGF-b_C"/>
</dbReference>
<accession>A0A8S1EA52</accession>
<dbReference type="PANTHER" id="PTHR11848:SF119">
    <property type="entry name" value="TGF-BETA FAMILY PROFILE DOMAIN-CONTAINING PROTEIN"/>
    <property type="match status" value="1"/>
</dbReference>
<name>A0A8S1EA52_9PELO</name>
<dbReference type="GO" id="GO:0005125">
    <property type="term" value="F:cytokine activity"/>
    <property type="evidence" value="ECO:0007669"/>
    <property type="project" value="TreeGrafter"/>
</dbReference>
<feature type="domain" description="TGF-beta family profile" evidence="7">
    <location>
        <begin position="243"/>
        <end position="366"/>
    </location>
</feature>
<dbReference type="SMART" id="SM00204">
    <property type="entry name" value="TGFB"/>
    <property type="match status" value="1"/>
</dbReference>
<evidence type="ECO:0000313" key="9">
    <source>
        <dbReference type="Proteomes" id="UP000494206"/>
    </source>
</evidence>
<dbReference type="InterPro" id="IPR015615">
    <property type="entry name" value="TGF-beta-rel"/>
</dbReference>
<dbReference type="PROSITE" id="PS00250">
    <property type="entry name" value="TGF_BETA_1"/>
    <property type="match status" value="1"/>
</dbReference>
<dbReference type="PROSITE" id="PS51362">
    <property type="entry name" value="TGF_BETA_2"/>
    <property type="match status" value="1"/>
</dbReference>
<protein>
    <recommendedName>
        <fullName evidence="7">TGF-beta family profile domain-containing protein</fullName>
    </recommendedName>
</protein>
<evidence type="ECO:0000256" key="2">
    <source>
        <dbReference type="ARBA" id="ARBA00006656"/>
    </source>
</evidence>
<dbReference type="SUPFAM" id="SSF57501">
    <property type="entry name" value="Cystine-knot cytokines"/>
    <property type="match status" value="1"/>
</dbReference>